<sequence length="108" mass="11532">EPLVPIFSPPPIFILPPLEQNLPPATPLVPILPPAGEPSVTPDYPPNSFLPSPLIPDQPPNSFLPSPLIPDQPPINFLPSPVIPDQPPETFLPSQVETKLKLSSSGLS</sequence>
<evidence type="ECO:0000313" key="2">
    <source>
        <dbReference type="EMBL" id="MCE5165901.1"/>
    </source>
</evidence>
<feature type="non-terminal residue" evidence="2">
    <location>
        <position position="108"/>
    </location>
</feature>
<dbReference type="EMBL" id="JACEIK010017711">
    <property type="protein sequence ID" value="MCE5165901.1"/>
    <property type="molecule type" value="Genomic_DNA"/>
</dbReference>
<reference evidence="2 3" key="1">
    <citation type="journal article" date="2021" name="BMC Genomics">
        <title>Datura genome reveals duplications of psychoactive alkaloid biosynthetic genes and high mutation rate following tissue culture.</title>
        <authorList>
            <person name="Rajewski A."/>
            <person name="Carter-House D."/>
            <person name="Stajich J."/>
            <person name="Litt A."/>
        </authorList>
    </citation>
    <scope>NUCLEOTIDE SEQUENCE [LARGE SCALE GENOMIC DNA]</scope>
    <source>
        <strain evidence="2">AR-01</strain>
    </source>
</reference>
<feature type="region of interest" description="Disordered" evidence="1">
    <location>
        <begin position="33"/>
        <end position="108"/>
    </location>
</feature>
<feature type="non-terminal residue" evidence="2">
    <location>
        <position position="1"/>
    </location>
</feature>
<comment type="caution">
    <text evidence="2">The sequence shown here is derived from an EMBL/GenBank/DDBJ whole genome shotgun (WGS) entry which is preliminary data.</text>
</comment>
<name>A0ABS8Y300_DATST</name>
<keyword evidence="3" id="KW-1185">Reference proteome</keyword>
<organism evidence="2 3">
    <name type="scientific">Datura stramonium</name>
    <name type="common">Jimsonweed</name>
    <name type="synonym">Common thornapple</name>
    <dbReference type="NCBI Taxonomy" id="4076"/>
    <lineage>
        <taxon>Eukaryota</taxon>
        <taxon>Viridiplantae</taxon>
        <taxon>Streptophyta</taxon>
        <taxon>Embryophyta</taxon>
        <taxon>Tracheophyta</taxon>
        <taxon>Spermatophyta</taxon>
        <taxon>Magnoliopsida</taxon>
        <taxon>eudicotyledons</taxon>
        <taxon>Gunneridae</taxon>
        <taxon>Pentapetalae</taxon>
        <taxon>asterids</taxon>
        <taxon>lamiids</taxon>
        <taxon>Solanales</taxon>
        <taxon>Solanaceae</taxon>
        <taxon>Solanoideae</taxon>
        <taxon>Datureae</taxon>
        <taxon>Datura</taxon>
    </lineage>
</organism>
<proteinExistence type="predicted"/>
<gene>
    <name evidence="2" type="ORF">HAX54_013011</name>
</gene>
<feature type="compositionally biased region" description="Polar residues" evidence="1">
    <location>
        <begin position="92"/>
        <end position="108"/>
    </location>
</feature>
<evidence type="ECO:0000256" key="1">
    <source>
        <dbReference type="SAM" id="MobiDB-lite"/>
    </source>
</evidence>
<protein>
    <submittedName>
        <fullName evidence="2">Uncharacterized protein</fullName>
    </submittedName>
</protein>
<accession>A0ABS8Y300</accession>
<evidence type="ECO:0000313" key="3">
    <source>
        <dbReference type="Proteomes" id="UP000823775"/>
    </source>
</evidence>
<dbReference type="Proteomes" id="UP000823775">
    <property type="component" value="Unassembled WGS sequence"/>
</dbReference>